<evidence type="ECO:0000256" key="3">
    <source>
        <dbReference type="ARBA" id="ARBA00023274"/>
    </source>
</evidence>
<dbReference type="InterPro" id="IPR011332">
    <property type="entry name" value="Ribosomal_zn-bd"/>
</dbReference>
<dbReference type="InterPro" id="IPR044957">
    <property type="entry name" value="Ribosomal_bL32_bact"/>
</dbReference>
<comment type="caution">
    <text evidence="7">The sequence shown here is derived from an EMBL/GenBank/DDBJ whole genome shotgun (WGS) entry which is preliminary data.</text>
</comment>
<name>A0A2H0NF49_9BACT</name>
<protein>
    <recommendedName>
        <fullName evidence="4 5">Large ribosomal subunit protein bL32</fullName>
    </recommendedName>
</protein>
<organism evidence="7 8">
    <name type="scientific">Candidatus Jorgensenbacteria bacterium CG11_big_fil_rev_8_21_14_0_20_38_23</name>
    <dbReference type="NCBI Taxonomy" id="1974594"/>
    <lineage>
        <taxon>Bacteria</taxon>
        <taxon>Candidatus Joergenseniibacteriota</taxon>
    </lineage>
</organism>
<dbReference type="SUPFAM" id="SSF57829">
    <property type="entry name" value="Zn-binding ribosomal proteins"/>
    <property type="match status" value="1"/>
</dbReference>
<reference evidence="7 8" key="1">
    <citation type="submission" date="2017-09" db="EMBL/GenBank/DDBJ databases">
        <title>Depth-based differentiation of microbial function through sediment-hosted aquifers and enrichment of novel symbionts in the deep terrestrial subsurface.</title>
        <authorList>
            <person name="Probst A.J."/>
            <person name="Ladd B."/>
            <person name="Jarett J.K."/>
            <person name="Geller-Mcgrath D.E."/>
            <person name="Sieber C.M."/>
            <person name="Emerson J.B."/>
            <person name="Anantharaman K."/>
            <person name="Thomas B.C."/>
            <person name="Malmstrom R."/>
            <person name="Stieglmeier M."/>
            <person name="Klingl A."/>
            <person name="Woyke T."/>
            <person name="Ryan C.M."/>
            <person name="Banfield J.F."/>
        </authorList>
    </citation>
    <scope>NUCLEOTIDE SEQUENCE [LARGE SCALE GENOMIC DNA]</scope>
    <source>
        <strain evidence="7">CG11_big_fil_rev_8_21_14_0_20_38_23</strain>
    </source>
</reference>
<keyword evidence="2 5" id="KW-0689">Ribosomal protein</keyword>
<gene>
    <name evidence="5" type="primary">rpmF</name>
    <name evidence="7" type="ORF">COV54_00675</name>
</gene>
<evidence type="ECO:0000256" key="6">
    <source>
        <dbReference type="SAM" id="MobiDB-lite"/>
    </source>
</evidence>
<dbReference type="HAMAP" id="MF_00340">
    <property type="entry name" value="Ribosomal_bL32"/>
    <property type="match status" value="1"/>
</dbReference>
<dbReference type="GO" id="GO:0006412">
    <property type="term" value="P:translation"/>
    <property type="evidence" value="ECO:0007669"/>
    <property type="project" value="UniProtKB-UniRule"/>
</dbReference>
<evidence type="ECO:0000313" key="7">
    <source>
        <dbReference type="EMBL" id="PIR07512.1"/>
    </source>
</evidence>
<dbReference type="EMBL" id="PCWR01000016">
    <property type="protein sequence ID" value="PIR07512.1"/>
    <property type="molecule type" value="Genomic_DNA"/>
</dbReference>
<dbReference type="PANTHER" id="PTHR35534">
    <property type="entry name" value="50S RIBOSOMAL PROTEIN L32"/>
    <property type="match status" value="1"/>
</dbReference>
<feature type="region of interest" description="Disordered" evidence="6">
    <location>
        <begin position="1"/>
        <end position="20"/>
    </location>
</feature>
<evidence type="ECO:0000313" key="8">
    <source>
        <dbReference type="Proteomes" id="UP000228867"/>
    </source>
</evidence>
<dbReference type="PANTHER" id="PTHR35534:SF1">
    <property type="entry name" value="LARGE RIBOSOMAL SUBUNIT PROTEIN BL32"/>
    <property type="match status" value="1"/>
</dbReference>
<evidence type="ECO:0000256" key="5">
    <source>
        <dbReference type="HAMAP-Rule" id="MF_00340"/>
    </source>
</evidence>
<evidence type="ECO:0000256" key="1">
    <source>
        <dbReference type="ARBA" id="ARBA00008560"/>
    </source>
</evidence>
<dbReference type="Pfam" id="PF01783">
    <property type="entry name" value="Ribosomal_L32p"/>
    <property type="match status" value="1"/>
</dbReference>
<accession>A0A2H0NF49</accession>
<feature type="compositionally biased region" description="Basic residues" evidence="6">
    <location>
        <begin position="1"/>
        <end position="19"/>
    </location>
</feature>
<dbReference type="NCBIfam" id="TIGR01031">
    <property type="entry name" value="rpmF_bact"/>
    <property type="match status" value="1"/>
</dbReference>
<dbReference type="Proteomes" id="UP000228867">
    <property type="component" value="Unassembled WGS sequence"/>
</dbReference>
<dbReference type="AlphaFoldDB" id="A0A2H0NF49"/>
<dbReference type="GO" id="GO:0003735">
    <property type="term" value="F:structural constituent of ribosome"/>
    <property type="evidence" value="ECO:0007669"/>
    <property type="project" value="InterPro"/>
</dbReference>
<evidence type="ECO:0000256" key="4">
    <source>
        <dbReference type="ARBA" id="ARBA00035178"/>
    </source>
</evidence>
<sequence length="60" mass="6638">MGGVPTKHHSKSKVGRRRSQQVLKRPLIFVCLNCGGPVLPHKICPQCKTYTKKTKAAVPK</sequence>
<comment type="similarity">
    <text evidence="1 5">Belongs to the bacterial ribosomal protein bL32 family.</text>
</comment>
<dbReference type="GO" id="GO:0015934">
    <property type="term" value="C:large ribosomal subunit"/>
    <property type="evidence" value="ECO:0007669"/>
    <property type="project" value="InterPro"/>
</dbReference>
<evidence type="ECO:0000256" key="2">
    <source>
        <dbReference type="ARBA" id="ARBA00022980"/>
    </source>
</evidence>
<dbReference type="InterPro" id="IPR002677">
    <property type="entry name" value="Ribosomal_bL32"/>
</dbReference>
<proteinExistence type="inferred from homology"/>
<keyword evidence="3 5" id="KW-0687">Ribonucleoprotein</keyword>